<dbReference type="VEuPathDB" id="FungiDB:SPRG_01061"/>
<dbReference type="GeneID" id="24123672"/>
<name>A0A067CWV3_SAPPC</name>
<organism evidence="1 2">
    <name type="scientific">Saprolegnia parasitica (strain CBS 223.65)</name>
    <dbReference type="NCBI Taxonomy" id="695850"/>
    <lineage>
        <taxon>Eukaryota</taxon>
        <taxon>Sar</taxon>
        <taxon>Stramenopiles</taxon>
        <taxon>Oomycota</taxon>
        <taxon>Saprolegniomycetes</taxon>
        <taxon>Saprolegniales</taxon>
        <taxon>Saprolegniaceae</taxon>
        <taxon>Saprolegnia</taxon>
    </lineage>
</organism>
<dbReference type="OMA" id="HEICCLR"/>
<evidence type="ECO:0000313" key="1">
    <source>
        <dbReference type="EMBL" id="KDO34998.1"/>
    </source>
</evidence>
<keyword evidence="2" id="KW-1185">Reference proteome</keyword>
<dbReference type="EMBL" id="KK583190">
    <property type="protein sequence ID" value="KDO34998.1"/>
    <property type="molecule type" value="Genomic_DNA"/>
</dbReference>
<proteinExistence type="predicted"/>
<dbReference type="Proteomes" id="UP000030745">
    <property type="component" value="Unassembled WGS sequence"/>
</dbReference>
<dbReference type="OrthoDB" id="10412011at2759"/>
<dbReference type="RefSeq" id="XP_012194651.1">
    <property type="nucleotide sequence ID" value="XM_012339261.1"/>
</dbReference>
<evidence type="ECO:0000313" key="2">
    <source>
        <dbReference type="Proteomes" id="UP000030745"/>
    </source>
</evidence>
<accession>A0A067CWV3</accession>
<sequence length="457" mass="48883">MTATDNFVDLTTPDLPPKVTAAVASFLQDGHEPALATEALGFALAPSLRVLLTQLLPRFAANVAANPAFDVSAVTATIGEGLALTPEYAVVESAAGDNDDDECTALGDTKRKRPIGSFATLEHDCERAYSACKQVVHGLHGDDAARSAFVADAAIVRQRLASAAAIPDSALCALRAEATAALHVVNASKAKEVELAFALEALWRAKRAELPASTKVEVDLAVYNDAANVAAVDTMAAMAKRGAATEAAATILDSIEVHIACYEMVVAVLHEICCLRHAALKSTAAAMDATYADAVAATRAQLHLDLPRLCACLLRFDTHVDAKMRANDGYKADKLRKLDELCFDLPPSSDPEACTRLRGKIKAKTAIAEDLFAHLEEAATRQQYLWTMVDDVLGATECRCLLDACRPQWSVMTPVLRDVFESVELKGKIEVSEPIKAETVAKETVAPPTKSFSSYFW</sequence>
<protein>
    <submittedName>
        <fullName evidence="1">Uncharacterized protein</fullName>
    </submittedName>
</protein>
<dbReference type="KEGG" id="spar:SPRG_01061"/>
<reference evidence="1 2" key="1">
    <citation type="journal article" date="2013" name="PLoS Genet.">
        <title>Distinctive expansion of potential virulence genes in the genome of the oomycete fish pathogen Saprolegnia parasitica.</title>
        <authorList>
            <person name="Jiang R.H."/>
            <person name="de Bruijn I."/>
            <person name="Haas B.J."/>
            <person name="Belmonte R."/>
            <person name="Lobach L."/>
            <person name="Christie J."/>
            <person name="van den Ackerveken G."/>
            <person name="Bottin A."/>
            <person name="Bulone V."/>
            <person name="Diaz-Moreno S.M."/>
            <person name="Dumas B."/>
            <person name="Fan L."/>
            <person name="Gaulin E."/>
            <person name="Govers F."/>
            <person name="Grenville-Briggs L.J."/>
            <person name="Horner N.R."/>
            <person name="Levin J.Z."/>
            <person name="Mammella M."/>
            <person name="Meijer H.J."/>
            <person name="Morris P."/>
            <person name="Nusbaum C."/>
            <person name="Oome S."/>
            <person name="Phillips A.J."/>
            <person name="van Rooyen D."/>
            <person name="Rzeszutek E."/>
            <person name="Saraiva M."/>
            <person name="Secombes C.J."/>
            <person name="Seidl M.F."/>
            <person name="Snel B."/>
            <person name="Stassen J.H."/>
            <person name="Sykes S."/>
            <person name="Tripathy S."/>
            <person name="van den Berg H."/>
            <person name="Vega-Arreguin J.C."/>
            <person name="Wawra S."/>
            <person name="Young S.K."/>
            <person name="Zeng Q."/>
            <person name="Dieguez-Uribeondo J."/>
            <person name="Russ C."/>
            <person name="Tyler B.M."/>
            <person name="van West P."/>
        </authorList>
    </citation>
    <scope>NUCLEOTIDE SEQUENCE [LARGE SCALE GENOMIC DNA]</scope>
    <source>
        <strain evidence="1 2">CBS 223.65</strain>
    </source>
</reference>
<dbReference type="AlphaFoldDB" id="A0A067CWV3"/>
<gene>
    <name evidence="1" type="ORF">SPRG_01061</name>
</gene>